<organism evidence="1">
    <name type="scientific">uncultured bacterium</name>
    <name type="common">gcode 4</name>
    <dbReference type="NCBI Taxonomy" id="1234023"/>
    <lineage>
        <taxon>Bacteria</taxon>
        <taxon>environmental samples</taxon>
    </lineage>
</organism>
<accession>K1XYC0</accession>
<proteinExistence type="predicted"/>
<sequence length="153" mass="18460">GFAVLKKIKIYYKENRRIIEAIIQTLAINRNFTRNFHLIVLWWKACIPSTAPTHHHSPVYRSRFFSDILCFWAVALYLSIHRAIKVNMLMRRKYQIYIEVRVIFINSEFKIQNLEFKQSEIPINHNRTYECCNVLIFLFNTRLLLRLGGLQWQ</sequence>
<dbReference type="EMBL" id="AMFJ01036086">
    <property type="protein sequence ID" value="EKD25358.1"/>
    <property type="molecule type" value="Genomic_DNA"/>
</dbReference>
<gene>
    <name evidence="1" type="ORF">ACD_80C00079G0001</name>
</gene>
<evidence type="ECO:0000313" key="1">
    <source>
        <dbReference type="EMBL" id="EKD25358.1"/>
    </source>
</evidence>
<feature type="non-terminal residue" evidence="1">
    <location>
        <position position="1"/>
    </location>
</feature>
<name>K1XYC0_9BACT</name>
<dbReference type="AlphaFoldDB" id="K1XYC0"/>
<comment type="caution">
    <text evidence="1">The sequence shown here is derived from an EMBL/GenBank/DDBJ whole genome shotgun (WGS) entry which is preliminary data.</text>
</comment>
<reference evidence="1" key="1">
    <citation type="journal article" date="2012" name="Science">
        <title>Fermentation, hydrogen, and sulfur metabolism in multiple uncultivated bacterial phyla.</title>
        <authorList>
            <person name="Wrighton K.C."/>
            <person name="Thomas B.C."/>
            <person name="Sharon I."/>
            <person name="Miller C.S."/>
            <person name="Castelle C.J."/>
            <person name="VerBerkmoes N.C."/>
            <person name="Wilkins M.J."/>
            <person name="Hettich R.L."/>
            <person name="Lipton M.S."/>
            <person name="Williams K.H."/>
            <person name="Long P.E."/>
            <person name="Banfield J.F."/>
        </authorList>
    </citation>
    <scope>NUCLEOTIDE SEQUENCE [LARGE SCALE GENOMIC DNA]</scope>
</reference>
<protein>
    <submittedName>
        <fullName evidence="1">Uncharacterized protein</fullName>
    </submittedName>
</protein>